<evidence type="ECO:0000259" key="6">
    <source>
        <dbReference type="PROSITE" id="PS51294"/>
    </source>
</evidence>
<dbReference type="InterPro" id="IPR009057">
    <property type="entry name" value="Homeodomain-like_sf"/>
</dbReference>
<accession>A0A1S3EHB8</accession>
<dbReference type="CDD" id="cd00167">
    <property type="entry name" value="SANT"/>
    <property type="match status" value="2"/>
</dbReference>
<evidence type="ECO:0000256" key="4">
    <source>
        <dbReference type="ARBA" id="ARBA00023242"/>
    </source>
</evidence>
<evidence type="ECO:0000256" key="2">
    <source>
        <dbReference type="ARBA" id="ARBA00022737"/>
    </source>
</evidence>
<evidence type="ECO:0000313" key="8">
    <source>
        <dbReference type="RefSeq" id="XP_012574351.2"/>
    </source>
</evidence>
<keyword evidence="3" id="KW-0238">DNA-binding</keyword>
<dbReference type="FunFam" id="1.10.10.60:FF:000001">
    <property type="entry name" value="MYB-related transcription factor"/>
    <property type="match status" value="1"/>
</dbReference>
<keyword evidence="7" id="KW-1185">Reference proteome</keyword>
<dbReference type="SMART" id="SM00717">
    <property type="entry name" value="SANT"/>
    <property type="match status" value="2"/>
</dbReference>
<evidence type="ECO:0000313" key="7">
    <source>
        <dbReference type="Proteomes" id="UP000087171"/>
    </source>
</evidence>
<dbReference type="SUPFAM" id="SSF46689">
    <property type="entry name" value="Homeodomain-like"/>
    <property type="match status" value="1"/>
</dbReference>
<dbReference type="PROSITE" id="PS51294">
    <property type="entry name" value="HTH_MYB"/>
    <property type="match status" value="2"/>
</dbReference>
<organism evidence="7 8">
    <name type="scientific">Cicer arietinum</name>
    <name type="common">Chickpea</name>
    <name type="synonym">Garbanzo</name>
    <dbReference type="NCBI Taxonomy" id="3827"/>
    <lineage>
        <taxon>Eukaryota</taxon>
        <taxon>Viridiplantae</taxon>
        <taxon>Streptophyta</taxon>
        <taxon>Embryophyta</taxon>
        <taxon>Tracheophyta</taxon>
        <taxon>Spermatophyta</taxon>
        <taxon>Magnoliopsida</taxon>
        <taxon>eudicotyledons</taxon>
        <taxon>Gunneridae</taxon>
        <taxon>Pentapetalae</taxon>
        <taxon>rosids</taxon>
        <taxon>fabids</taxon>
        <taxon>Fabales</taxon>
        <taxon>Fabaceae</taxon>
        <taxon>Papilionoideae</taxon>
        <taxon>50 kb inversion clade</taxon>
        <taxon>NPAAA clade</taxon>
        <taxon>Hologalegina</taxon>
        <taxon>IRL clade</taxon>
        <taxon>Cicereae</taxon>
        <taxon>Cicer</taxon>
    </lineage>
</organism>
<feature type="domain" description="HTH myb-type" evidence="6">
    <location>
        <begin position="64"/>
        <end position="118"/>
    </location>
</feature>
<dbReference type="Proteomes" id="UP000087171">
    <property type="component" value="Chromosome Ca8"/>
</dbReference>
<feature type="domain" description="HTH myb-type" evidence="6">
    <location>
        <begin position="11"/>
        <end position="63"/>
    </location>
</feature>
<dbReference type="OrthoDB" id="2143914at2759"/>
<dbReference type="RefSeq" id="XP_012574351.2">
    <property type="nucleotide sequence ID" value="XM_012718897.2"/>
</dbReference>
<dbReference type="FunFam" id="1.10.10.60:FF:000349">
    <property type="entry name" value="Transcription factor MYB39"/>
    <property type="match status" value="1"/>
</dbReference>
<dbReference type="PaxDb" id="3827-XP_004511416.1"/>
<protein>
    <submittedName>
        <fullName evidence="8">Transcription factor MYB53-like</fullName>
    </submittedName>
</protein>
<dbReference type="AlphaFoldDB" id="A0A1S3EHB8"/>
<reference evidence="7" key="1">
    <citation type="journal article" date="2013" name="Nat. Biotechnol.">
        <title>Draft genome sequence of chickpea (Cicer arietinum) provides a resource for trait improvement.</title>
        <authorList>
            <person name="Varshney R.K."/>
            <person name="Song C."/>
            <person name="Saxena R.K."/>
            <person name="Azam S."/>
            <person name="Yu S."/>
            <person name="Sharpe A.G."/>
            <person name="Cannon S."/>
            <person name="Baek J."/>
            <person name="Rosen B.D."/>
            <person name="Tar'an B."/>
            <person name="Millan T."/>
            <person name="Zhang X."/>
            <person name="Ramsay L.D."/>
            <person name="Iwata A."/>
            <person name="Wang Y."/>
            <person name="Nelson W."/>
            <person name="Farmer A.D."/>
            <person name="Gaur P.M."/>
            <person name="Soderlund C."/>
            <person name="Penmetsa R.V."/>
            <person name="Xu C."/>
            <person name="Bharti A.K."/>
            <person name="He W."/>
            <person name="Winter P."/>
            <person name="Zhao S."/>
            <person name="Hane J.K."/>
            <person name="Carrasquilla-Garcia N."/>
            <person name="Condie J.A."/>
            <person name="Upadhyaya H.D."/>
            <person name="Luo M.C."/>
            <person name="Thudi M."/>
            <person name="Gowda C.L."/>
            <person name="Singh N.P."/>
            <person name="Lichtenzveig J."/>
            <person name="Gali K.K."/>
            <person name="Rubio J."/>
            <person name="Nadarajan N."/>
            <person name="Dolezel J."/>
            <person name="Bansal K.C."/>
            <person name="Xu X."/>
            <person name="Edwards D."/>
            <person name="Zhang G."/>
            <person name="Kahl G."/>
            <person name="Gil J."/>
            <person name="Singh K.B."/>
            <person name="Datta S.K."/>
            <person name="Jackson S.A."/>
            <person name="Wang J."/>
            <person name="Cook D.R."/>
        </authorList>
    </citation>
    <scope>NUCLEOTIDE SEQUENCE [LARGE SCALE GENOMIC DNA]</scope>
    <source>
        <strain evidence="7">cv. CDC Frontier</strain>
    </source>
</reference>
<dbReference type="InterPro" id="IPR001005">
    <property type="entry name" value="SANT/Myb"/>
</dbReference>
<dbReference type="GeneID" id="101499325"/>
<sequence length="320" mass="36355">MMRTPISINDENGLKKGPWSPEEDKILVDHIQKHGHGSWRALPRLAGLNRCGKSCRLRWTNYLRPDIRRGNFSDQEENLIINLHALLGNKWAAIATHLPGRTDNEIKNFWNTHLKKKLMQMGLDPVTHRPRTDHLDLLNNLQQIILNAANIVTNCDINNNALIRLQQLMTLSSNSSQSLINDVFGINNNNNTHSNNYLQNFYDGSNIGFSSSQIIEPNLQNFEDPLQQLVPQACRYQEYLNGDFTNVAASTISSSLLPNLVSVSHRCDSPVKVEEDNMMKNAKECCSPSSTTLETWGDFMNEDANDAYWKDFIEQHASQP</sequence>
<dbReference type="GO" id="GO:0005634">
    <property type="term" value="C:nucleus"/>
    <property type="evidence" value="ECO:0007669"/>
    <property type="project" value="UniProtKB-SubCell"/>
</dbReference>
<comment type="subcellular location">
    <subcellularLocation>
        <location evidence="1">Nucleus</location>
    </subcellularLocation>
</comment>
<evidence type="ECO:0000256" key="1">
    <source>
        <dbReference type="ARBA" id="ARBA00004123"/>
    </source>
</evidence>
<name>A0A1S3EHB8_CICAR</name>
<dbReference type="PANTHER" id="PTHR10641:SF1122">
    <property type="entry name" value="MYB TRANSCRIPTION FACTOR"/>
    <property type="match status" value="1"/>
</dbReference>
<dbReference type="KEGG" id="cam:101499325"/>
<evidence type="ECO:0000259" key="5">
    <source>
        <dbReference type="PROSITE" id="PS50090"/>
    </source>
</evidence>
<gene>
    <name evidence="8" type="primary">LOC101499325</name>
</gene>
<feature type="domain" description="Myb-like" evidence="5">
    <location>
        <begin position="11"/>
        <end position="63"/>
    </location>
</feature>
<dbReference type="eggNOG" id="KOG0048">
    <property type="taxonomic scope" value="Eukaryota"/>
</dbReference>
<feature type="domain" description="Myb-like" evidence="5">
    <location>
        <begin position="64"/>
        <end position="114"/>
    </location>
</feature>
<proteinExistence type="predicted"/>
<dbReference type="PANTHER" id="PTHR10641">
    <property type="entry name" value="MYB FAMILY TRANSCRIPTION FACTOR"/>
    <property type="match status" value="1"/>
</dbReference>
<evidence type="ECO:0000256" key="3">
    <source>
        <dbReference type="ARBA" id="ARBA00023125"/>
    </source>
</evidence>
<keyword evidence="4" id="KW-0539">Nucleus</keyword>
<dbReference type="PROSITE" id="PS50090">
    <property type="entry name" value="MYB_LIKE"/>
    <property type="match status" value="2"/>
</dbReference>
<dbReference type="InterPro" id="IPR015495">
    <property type="entry name" value="Myb_TF_plants"/>
</dbReference>
<dbReference type="Gene3D" id="1.10.10.60">
    <property type="entry name" value="Homeodomain-like"/>
    <property type="match status" value="2"/>
</dbReference>
<keyword evidence="2" id="KW-0677">Repeat</keyword>
<dbReference type="GO" id="GO:0003677">
    <property type="term" value="F:DNA binding"/>
    <property type="evidence" value="ECO:0007669"/>
    <property type="project" value="UniProtKB-KW"/>
</dbReference>
<dbReference type="InterPro" id="IPR017930">
    <property type="entry name" value="Myb_dom"/>
</dbReference>
<dbReference type="Pfam" id="PF00249">
    <property type="entry name" value="Myb_DNA-binding"/>
    <property type="match status" value="2"/>
</dbReference>
<reference evidence="8" key="2">
    <citation type="submission" date="2025-08" db="UniProtKB">
        <authorList>
            <consortium name="RefSeq"/>
        </authorList>
    </citation>
    <scope>IDENTIFICATION</scope>
    <source>
        <tissue evidence="8">Etiolated seedlings</tissue>
    </source>
</reference>